<protein>
    <submittedName>
        <fullName evidence="3">Class I SAM-dependent methyltransferase</fullName>
    </submittedName>
</protein>
<sequence length="319" mass="35728">MPCVPAMLPQHIKQIESLLLALEIDLTGKERDALRQLVTKKVTEGFAASPFSRLVFKFQPPNPTQGLTNGLKLSVVIQDQIGIEDKYNRWVKSRSGPLFGTHPDAKLMAVVANLGQPSLVAILDVGAGTGRNTLPLARRGHPVHAVELTPVFANQLTLAAKEQNLPVKVTQGNILDSQLYLPPAHYQLGFVSEVIPHLRDLSQVRVMFERMCHTVQPGGWVLFNTFIAVEGYQPDAKAKEMAQVSWSYFLTRSELQSVLQGLPLEILSDESAYEYERAHLPPEAWPPTNWFISWSTGRNIFPIDQKPPVELRWMLAKRK</sequence>
<name>A0A7C3VMC9_9CYAN</name>
<organism evidence="3">
    <name type="scientific">Planktothricoides sp. SpSt-374</name>
    <dbReference type="NCBI Taxonomy" id="2282167"/>
    <lineage>
        <taxon>Bacteria</taxon>
        <taxon>Bacillati</taxon>
        <taxon>Cyanobacteriota</taxon>
        <taxon>Cyanophyceae</taxon>
        <taxon>Oscillatoriophycideae</taxon>
        <taxon>Oscillatoriales</taxon>
        <taxon>Oscillatoriaceae</taxon>
        <taxon>Planktothricoides</taxon>
    </lineage>
</organism>
<keyword evidence="1 3" id="KW-0808">Transferase</keyword>
<feature type="domain" description="Methyltransferase" evidence="2">
    <location>
        <begin position="122"/>
        <end position="219"/>
    </location>
</feature>
<comment type="caution">
    <text evidence="3">The sequence shown here is derived from an EMBL/GenBank/DDBJ whole genome shotgun (WGS) entry which is preliminary data.</text>
</comment>
<dbReference type="PANTHER" id="PTHR43861">
    <property type="entry name" value="TRANS-ACONITATE 2-METHYLTRANSFERASE-RELATED"/>
    <property type="match status" value="1"/>
</dbReference>
<dbReference type="PANTHER" id="PTHR43861:SF3">
    <property type="entry name" value="PUTATIVE (AFU_ORTHOLOGUE AFUA_2G14390)-RELATED"/>
    <property type="match status" value="1"/>
</dbReference>
<dbReference type="GO" id="GO:0008168">
    <property type="term" value="F:methyltransferase activity"/>
    <property type="evidence" value="ECO:0007669"/>
    <property type="project" value="UniProtKB-KW"/>
</dbReference>
<keyword evidence="3" id="KW-0489">Methyltransferase</keyword>
<accession>A0A7C3VMC9</accession>
<dbReference type="Gene3D" id="3.40.50.150">
    <property type="entry name" value="Vaccinia Virus protein VP39"/>
    <property type="match status" value="1"/>
</dbReference>
<dbReference type="InterPro" id="IPR041698">
    <property type="entry name" value="Methyltransf_25"/>
</dbReference>
<evidence type="ECO:0000256" key="1">
    <source>
        <dbReference type="ARBA" id="ARBA00022679"/>
    </source>
</evidence>
<evidence type="ECO:0000313" key="3">
    <source>
        <dbReference type="EMBL" id="HGG01338.1"/>
    </source>
</evidence>
<dbReference type="Pfam" id="PF13649">
    <property type="entry name" value="Methyltransf_25"/>
    <property type="match status" value="1"/>
</dbReference>
<evidence type="ECO:0000259" key="2">
    <source>
        <dbReference type="Pfam" id="PF13649"/>
    </source>
</evidence>
<dbReference type="InterPro" id="IPR029063">
    <property type="entry name" value="SAM-dependent_MTases_sf"/>
</dbReference>
<gene>
    <name evidence="3" type="ORF">ENR15_11990</name>
</gene>
<dbReference type="CDD" id="cd02440">
    <property type="entry name" value="AdoMet_MTases"/>
    <property type="match status" value="1"/>
</dbReference>
<dbReference type="AlphaFoldDB" id="A0A7C3VMC9"/>
<dbReference type="SUPFAM" id="SSF53335">
    <property type="entry name" value="S-adenosyl-L-methionine-dependent methyltransferases"/>
    <property type="match status" value="1"/>
</dbReference>
<dbReference type="EMBL" id="DSPX01000122">
    <property type="protein sequence ID" value="HGG01338.1"/>
    <property type="molecule type" value="Genomic_DNA"/>
</dbReference>
<proteinExistence type="predicted"/>
<reference evidence="3" key="1">
    <citation type="journal article" date="2020" name="mSystems">
        <title>Genome- and Community-Level Interaction Insights into Carbon Utilization and Element Cycling Functions of Hydrothermarchaeota in Hydrothermal Sediment.</title>
        <authorList>
            <person name="Zhou Z."/>
            <person name="Liu Y."/>
            <person name="Xu W."/>
            <person name="Pan J."/>
            <person name="Luo Z.H."/>
            <person name="Li M."/>
        </authorList>
    </citation>
    <scope>NUCLEOTIDE SEQUENCE [LARGE SCALE GENOMIC DNA]</scope>
    <source>
        <strain evidence="3">SpSt-374</strain>
    </source>
</reference>
<dbReference type="GO" id="GO:0032259">
    <property type="term" value="P:methylation"/>
    <property type="evidence" value="ECO:0007669"/>
    <property type="project" value="UniProtKB-KW"/>
</dbReference>